<accession>A0A5N5SX48</accession>
<keyword evidence="2" id="KW-1185">Reference proteome</keyword>
<name>A0A5N5SX48_9CRUS</name>
<evidence type="ECO:0000313" key="1">
    <source>
        <dbReference type="EMBL" id="KAB7498781.1"/>
    </source>
</evidence>
<sequence>MVPVFIALIVLEEFYLFVRKGKHIRINDGVISIAHGMIMDVIRKSQWIKDAENGFQNTIKHR</sequence>
<protein>
    <submittedName>
        <fullName evidence="1">Uncharacterized protein</fullName>
    </submittedName>
</protein>
<organism evidence="1 2">
    <name type="scientific">Armadillidium nasatum</name>
    <dbReference type="NCBI Taxonomy" id="96803"/>
    <lineage>
        <taxon>Eukaryota</taxon>
        <taxon>Metazoa</taxon>
        <taxon>Ecdysozoa</taxon>
        <taxon>Arthropoda</taxon>
        <taxon>Crustacea</taxon>
        <taxon>Multicrustacea</taxon>
        <taxon>Malacostraca</taxon>
        <taxon>Eumalacostraca</taxon>
        <taxon>Peracarida</taxon>
        <taxon>Isopoda</taxon>
        <taxon>Oniscidea</taxon>
        <taxon>Crinocheta</taxon>
        <taxon>Armadillidiidae</taxon>
        <taxon>Armadillidium</taxon>
    </lineage>
</organism>
<dbReference type="EMBL" id="SEYY01019001">
    <property type="protein sequence ID" value="KAB7498781.1"/>
    <property type="molecule type" value="Genomic_DNA"/>
</dbReference>
<reference evidence="1 2" key="1">
    <citation type="journal article" date="2019" name="PLoS Biol.">
        <title>Sex chromosomes control vertical transmission of feminizing Wolbachia symbionts in an isopod.</title>
        <authorList>
            <person name="Becking T."/>
            <person name="Chebbi M.A."/>
            <person name="Giraud I."/>
            <person name="Moumen B."/>
            <person name="Laverre T."/>
            <person name="Caubet Y."/>
            <person name="Peccoud J."/>
            <person name="Gilbert C."/>
            <person name="Cordaux R."/>
        </authorList>
    </citation>
    <scope>NUCLEOTIDE SEQUENCE [LARGE SCALE GENOMIC DNA]</scope>
    <source>
        <strain evidence="1">ANa2</strain>
        <tissue evidence="1">Whole body excluding digestive tract and cuticle</tissue>
    </source>
</reference>
<proteinExistence type="predicted"/>
<dbReference type="AlphaFoldDB" id="A0A5N5SX48"/>
<gene>
    <name evidence="1" type="ORF">Anas_07215</name>
</gene>
<comment type="caution">
    <text evidence="1">The sequence shown here is derived from an EMBL/GenBank/DDBJ whole genome shotgun (WGS) entry which is preliminary data.</text>
</comment>
<evidence type="ECO:0000313" key="2">
    <source>
        <dbReference type="Proteomes" id="UP000326759"/>
    </source>
</evidence>
<dbReference type="Proteomes" id="UP000326759">
    <property type="component" value="Unassembled WGS sequence"/>
</dbReference>